<dbReference type="RefSeq" id="WP_058901009.1">
    <property type="nucleotide sequence ID" value="NZ_CP013069.1"/>
</dbReference>
<keyword evidence="4" id="KW-0560">Oxidoreductase</keyword>
<dbReference type="InterPro" id="IPR036188">
    <property type="entry name" value="FAD/NAD-bd_sf"/>
</dbReference>
<dbReference type="KEGG" id="pphr:APZ00_24840"/>
<evidence type="ECO:0000313" key="7">
    <source>
        <dbReference type="EMBL" id="ALV30464.1"/>
    </source>
</evidence>
<evidence type="ECO:0000256" key="1">
    <source>
        <dbReference type="ARBA" id="ARBA00001974"/>
    </source>
</evidence>
<dbReference type="Proteomes" id="UP000064921">
    <property type="component" value="Plasmid p.p-1"/>
</dbReference>
<feature type="domain" description="FAD/NAD(P)-binding" evidence="5">
    <location>
        <begin position="6"/>
        <end position="302"/>
    </location>
</feature>
<gene>
    <name evidence="7" type="ORF">APZ00_24840</name>
</gene>
<geneLocation type="plasmid" evidence="7 8">
    <name>p.p-1</name>
</geneLocation>
<dbReference type="GO" id="GO:0016651">
    <property type="term" value="F:oxidoreductase activity, acting on NAD(P)H"/>
    <property type="evidence" value="ECO:0007669"/>
    <property type="project" value="TreeGrafter"/>
</dbReference>
<feature type="domain" description="Reductase C-terminal" evidence="6">
    <location>
        <begin position="322"/>
        <end position="404"/>
    </location>
</feature>
<keyword evidence="2" id="KW-0285">Flavoprotein</keyword>
<dbReference type="Gene3D" id="3.30.390.30">
    <property type="match status" value="1"/>
</dbReference>
<dbReference type="PANTHER" id="PTHR43557:SF2">
    <property type="entry name" value="RIESKE DOMAIN-CONTAINING PROTEIN-RELATED"/>
    <property type="match status" value="1"/>
</dbReference>
<evidence type="ECO:0000259" key="6">
    <source>
        <dbReference type="Pfam" id="PF14759"/>
    </source>
</evidence>
<organism evidence="7 8">
    <name type="scientific">Pannonibacter phragmitetus</name>
    <dbReference type="NCBI Taxonomy" id="121719"/>
    <lineage>
        <taxon>Bacteria</taxon>
        <taxon>Pseudomonadati</taxon>
        <taxon>Pseudomonadota</taxon>
        <taxon>Alphaproteobacteria</taxon>
        <taxon>Hyphomicrobiales</taxon>
        <taxon>Stappiaceae</taxon>
        <taxon>Pannonibacter</taxon>
    </lineage>
</organism>
<dbReference type="SUPFAM" id="SSF55424">
    <property type="entry name" value="FAD/NAD-linked reductases, dimerisation (C-terminal) domain"/>
    <property type="match status" value="1"/>
</dbReference>
<sequence>MSAGRRVVIVGAGQGGFQTAACLRQEGFAGSILMIGDEPGLPYQRPPLSKAYLKEGDAARLELRPRAFYERLGIELGMPNAALEIDRQNQTLHTADGARHPYDSLVLATGSACFRPPVPGAGLPGICELRSLKDADRLREALKTARRIVVIGGGFIGLEFASVALQAGHAVTLVEALPRLMARAVSASLSSAFARFHQASGLTLRLSESVTEITAGAQGGYCVALGSDQIECDLVLMATGVRPNVSLAASAGLVIENGVSAGRTLQTSDPQIFALGDCASFPDPFTGRRVRLESVQAAVDHARLIAKNIAKQEASVYGALPWFWSDQGGWKLQIAGLSLPGDDEVLIERDGRPLSVFRFRSGRFVALETVNGPSEHMAARKILQAPVSLSRKDLEERDFDLKGLAQTLAKGG</sequence>
<dbReference type="InterPro" id="IPR023753">
    <property type="entry name" value="FAD/NAD-binding_dom"/>
</dbReference>
<dbReference type="GO" id="GO:0005737">
    <property type="term" value="C:cytoplasm"/>
    <property type="evidence" value="ECO:0007669"/>
    <property type="project" value="TreeGrafter"/>
</dbReference>
<keyword evidence="8" id="KW-1185">Reference proteome</keyword>
<evidence type="ECO:0000256" key="3">
    <source>
        <dbReference type="ARBA" id="ARBA00022827"/>
    </source>
</evidence>
<dbReference type="InterPro" id="IPR050446">
    <property type="entry name" value="FAD-oxidoreductase/Apoptosis"/>
</dbReference>
<dbReference type="InterPro" id="IPR028202">
    <property type="entry name" value="Reductase_C"/>
</dbReference>
<keyword evidence="7" id="KW-0614">Plasmid</keyword>
<evidence type="ECO:0000256" key="4">
    <source>
        <dbReference type="ARBA" id="ARBA00023002"/>
    </source>
</evidence>
<dbReference type="Pfam" id="PF14759">
    <property type="entry name" value="Reductase_C"/>
    <property type="match status" value="1"/>
</dbReference>
<dbReference type="PRINTS" id="PR00368">
    <property type="entry name" value="FADPNR"/>
</dbReference>
<dbReference type="EMBL" id="CP013069">
    <property type="protein sequence ID" value="ALV30464.1"/>
    <property type="molecule type" value="Genomic_DNA"/>
</dbReference>
<dbReference type="SUPFAM" id="SSF51905">
    <property type="entry name" value="FAD/NAD(P)-binding domain"/>
    <property type="match status" value="2"/>
</dbReference>
<proteinExistence type="predicted"/>
<dbReference type="Gene3D" id="3.50.50.60">
    <property type="entry name" value="FAD/NAD(P)-binding domain"/>
    <property type="match status" value="2"/>
</dbReference>
<dbReference type="InterPro" id="IPR016156">
    <property type="entry name" value="FAD/NAD-linked_Rdtase_dimer_sf"/>
</dbReference>
<evidence type="ECO:0000259" key="5">
    <source>
        <dbReference type="Pfam" id="PF07992"/>
    </source>
</evidence>
<dbReference type="PRINTS" id="PR00411">
    <property type="entry name" value="PNDRDTASEI"/>
</dbReference>
<evidence type="ECO:0000256" key="2">
    <source>
        <dbReference type="ARBA" id="ARBA00022630"/>
    </source>
</evidence>
<keyword evidence="3" id="KW-0274">FAD</keyword>
<accession>A0A0U3NLD6</accession>
<comment type="cofactor">
    <cofactor evidence="1">
        <name>FAD</name>
        <dbReference type="ChEBI" id="CHEBI:57692"/>
    </cofactor>
</comment>
<dbReference type="Pfam" id="PF07992">
    <property type="entry name" value="Pyr_redox_2"/>
    <property type="match status" value="1"/>
</dbReference>
<name>A0A0U3NLD6_9HYPH</name>
<evidence type="ECO:0000313" key="8">
    <source>
        <dbReference type="Proteomes" id="UP000064921"/>
    </source>
</evidence>
<protein>
    <recommendedName>
        <fullName evidence="9">Pyridine nucleotide-disulfide oxidoreductase</fullName>
    </recommendedName>
</protein>
<evidence type="ECO:0008006" key="9">
    <source>
        <dbReference type="Google" id="ProtNLM"/>
    </source>
</evidence>
<reference evidence="7 8" key="1">
    <citation type="submission" date="2015-10" db="EMBL/GenBank/DDBJ databases">
        <title>The world's first case of liver abscess caused by Pannonibacter phragmitetus.</title>
        <authorList>
            <person name="Ming D."/>
            <person name="Wang M."/>
            <person name="Zhou Y."/>
            <person name="Jiang T."/>
            <person name="Hu S."/>
        </authorList>
    </citation>
    <scope>NUCLEOTIDE SEQUENCE [LARGE SCALE GENOMIC DNA]</scope>
    <source>
        <strain evidence="7 8">31801</strain>
        <plasmid evidence="8">Plasmid p.p-1</plasmid>
    </source>
</reference>
<dbReference type="PANTHER" id="PTHR43557">
    <property type="entry name" value="APOPTOSIS-INDUCING FACTOR 1"/>
    <property type="match status" value="1"/>
</dbReference>
<dbReference type="AlphaFoldDB" id="A0A0U3NLD6"/>